<evidence type="ECO:0000313" key="2">
    <source>
        <dbReference type="EMBL" id="KAH7512584.1"/>
    </source>
</evidence>
<protein>
    <submittedName>
        <fullName evidence="2">Uncharacterized protein</fullName>
    </submittedName>
</protein>
<organism evidence="2 3">
    <name type="scientific">Ziziphus jujuba var. spinosa</name>
    <dbReference type="NCBI Taxonomy" id="714518"/>
    <lineage>
        <taxon>Eukaryota</taxon>
        <taxon>Viridiplantae</taxon>
        <taxon>Streptophyta</taxon>
        <taxon>Embryophyta</taxon>
        <taxon>Tracheophyta</taxon>
        <taxon>Spermatophyta</taxon>
        <taxon>Magnoliopsida</taxon>
        <taxon>eudicotyledons</taxon>
        <taxon>Gunneridae</taxon>
        <taxon>Pentapetalae</taxon>
        <taxon>rosids</taxon>
        <taxon>fabids</taxon>
        <taxon>Rosales</taxon>
        <taxon>Rhamnaceae</taxon>
        <taxon>Paliureae</taxon>
        <taxon>Ziziphus</taxon>
    </lineage>
</organism>
<dbReference type="EMBL" id="JAEACU010000012">
    <property type="protein sequence ID" value="KAH7512584.1"/>
    <property type="molecule type" value="Genomic_DNA"/>
</dbReference>
<feature type="compositionally biased region" description="Pro residues" evidence="1">
    <location>
        <begin position="70"/>
        <end position="83"/>
    </location>
</feature>
<evidence type="ECO:0000256" key="1">
    <source>
        <dbReference type="SAM" id="MobiDB-lite"/>
    </source>
</evidence>
<feature type="region of interest" description="Disordered" evidence="1">
    <location>
        <begin position="50"/>
        <end position="84"/>
    </location>
</feature>
<comment type="caution">
    <text evidence="2">The sequence shown here is derived from an EMBL/GenBank/DDBJ whole genome shotgun (WGS) entry which is preliminary data.</text>
</comment>
<accession>A0A978UCU1</accession>
<dbReference type="Proteomes" id="UP000813462">
    <property type="component" value="Unassembled WGS sequence"/>
</dbReference>
<name>A0A978UCU1_ZIZJJ</name>
<feature type="compositionally biased region" description="Low complexity" evidence="1">
    <location>
        <begin position="59"/>
        <end position="69"/>
    </location>
</feature>
<sequence length="177" mass="19223">MGKENIDSGIFFFFFFWLGQNHPKQISIDESSKLNSIAIEDLCLKSFNNTHSNNTPTRSPSQSSTVESSSPPPPISTSPPPPLDLSLTPHFTGGYFAAAPGGFHALPVSRPVFFFDAFARAETMAGHRREMCRFDRTVAGGAVHSDSNSSSVVDFENGLTNRPLDLDLNLPPPPEVA</sequence>
<evidence type="ECO:0000313" key="3">
    <source>
        <dbReference type="Proteomes" id="UP000813462"/>
    </source>
</evidence>
<reference evidence="2" key="1">
    <citation type="journal article" date="2021" name="Front. Plant Sci.">
        <title>Chromosome-Scale Genome Assembly for Chinese Sour Jujube and Insights Into Its Genome Evolution and Domestication Signature.</title>
        <authorList>
            <person name="Shen L.-Y."/>
            <person name="Luo H."/>
            <person name="Wang X.-L."/>
            <person name="Wang X.-M."/>
            <person name="Qiu X.-J."/>
            <person name="Liu H."/>
            <person name="Zhou S.-S."/>
            <person name="Jia K.-H."/>
            <person name="Nie S."/>
            <person name="Bao Y.-T."/>
            <person name="Zhang R.-G."/>
            <person name="Yun Q.-Z."/>
            <person name="Chai Y.-H."/>
            <person name="Lu J.-Y."/>
            <person name="Li Y."/>
            <person name="Zhao S.-W."/>
            <person name="Mao J.-F."/>
            <person name="Jia S.-G."/>
            <person name="Mao Y.-M."/>
        </authorList>
    </citation>
    <scope>NUCLEOTIDE SEQUENCE</scope>
    <source>
        <strain evidence="2">AT0</strain>
        <tissue evidence="2">Leaf</tissue>
    </source>
</reference>
<gene>
    <name evidence="2" type="ORF">FEM48_Zijuj12G0106000</name>
</gene>
<proteinExistence type="predicted"/>
<dbReference type="AlphaFoldDB" id="A0A978UCU1"/>